<dbReference type="RefSeq" id="XP_019633511.1">
    <property type="nucleotide sequence ID" value="XM_019777952.1"/>
</dbReference>
<evidence type="ECO:0000256" key="9">
    <source>
        <dbReference type="ARBA" id="ARBA00023180"/>
    </source>
</evidence>
<evidence type="ECO:0000256" key="3">
    <source>
        <dbReference type="ARBA" id="ARBA00022679"/>
    </source>
</evidence>
<evidence type="ECO:0000256" key="2">
    <source>
        <dbReference type="ARBA" id="ARBA00008124"/>
    </source>
</evidence>
<keyword evidence="7" id="KW-0333">Golgi apparatus</keyword>
<keyword evidence="3" id="KW-0808">Transferase</keyword>
<comment type="similarity">
    <text evidence="2">Belongs to the galactose-3-O-sulfotransferase family.</text>
</comment>
<evidence type="ECO:0000256" key="8">
    <source>
        <dbReference type="ARBA" id="ARBA00023136"/>
    </source>
</evidence>
<evidence type="ECO:0000256" key="5">
    <source>
        <dbReference type="ARBA" id="ARBA00022968"/>
    </source>
</evidence>
<dbReference type="InterPro" id="IPR009729">
    <property type="entry name" value="Gal-3-0_sulfotransfrase"/>
</dbReference>
<keyword evidence="4 11" id="KW-0812">Transmembrane</keyword>
<evidence type="ECO:0000256" key="4">
    <source>
        <dbReference type="ARBA" id="ARBA00022692"/>
    </source>
</evidence>
<dbReference type="Proteomes" id="UP000515135">
    <property type="component" value="Unplaced"/>
</dbReference>
<evidence type="ECO:0000256" key="10">
    <source>
        <dbReference type="SAM" id="MobiDB-lite"/>
    </source>
</evidence>
<dbReference type="GeneID" id="109476935"/>
<dbReference type="Gene3D" id="3.40.50.300">
    <property type="entry name" value="P-loop containing nucleotide triphosphate hydrolases"/>
    <property type="match status" value="2"/>
</dbReference>
<feature type="compositionally biased region" description="Polar residues" evidence="10">
    <location>
        <begin position="35"/>
        <end position="44"/>
    </location>
</feature>
<dbReference type="GO" id="GO:0000139">
    <property type="term" value="C:Golgi membrane"/>
    <property type="evidence" value="ECO:0007669"/>
    <property type="project" value="UniProtKB-SubCell"/>
</dbReference>
<dbReference type="GO" id="GO:0001733">
    <property type="term" value="F:galactosylceramide sulfotransferase activity"/>
    <property type="evidence" value="ECO:0007669"/>
    <property type="project" value="InterPro"/>
</dbReference>
<evidence type="ECO:0000313" key="12">
    <source>
        <dbReference type="Proteomes" id="UP000515135"/>
    </source>
</evidence>
<gene>
    <name evidence="13" type="primary">LOC109476935</name>
</gene>
<organism evidence="12 13">
    <name type="scientific">Branchiostoma belcheri</name>
    <name type="common">Amphioxus</name>
    <dbReference type="NCBI Taxonomy" id="7741"/>
    <lineage>
        <taxon>Eukaryota</taxon>
        <taxon>Metazoa</taxon>
        <taxon>Chordata</taxon>
        <taxon>Cephalochordata</taxon>
        <taxon>Leptocardii</taxon>
        <taxon>Amphioxiformes</taxon>
        <taxon>Branchiostomatidae</taxon>
        <taxon>Branchiostoma</taxon>
    </lineage>
</organism>
<protein>
    <submittedName>
        <fullName evidence="13">Uncharacterized protein LOC109476935</fullName>
    </submittedName>
</protein>
<keyword evidence="8 11" id="KW-0472">Membrane</keyword>
<evidence type="ECO:0000256" key="1">
    <source>
        <dbReference type="ARBA" id="ARBA00004323"/>
    </source>
</evidence>
<dbReference type="PANTHER" id="PTHR14647:SF87">
    <property type="entry name" value="PUTATIVE-RELATED"/>
    <property type="match status" value="1"/>
</dbReference>
<dbReference type="GO" id="GO:0009247">
    <property type="term" value="P:glycolipid biosynthetic process"/>
    <property type="evidence" value="ECO:0007669"/>
    <property type="project" value="InterPro"/>
</dbReference>
<dbReference type="KEGG" id="bbel:109476935"/>
<evidence type="ECO:0000256" key="6">
    <source>
        <dbReference type="ARBA" id="ARBA00022989"/>
    </source>
</evidence>
<evidence type="ECO:0000313" key="13">
    <source>
        <dbReference type="RefSeq" id="XP_019633511.1"/>
    </source>
</evidence>
<reference evidence="13" key="1">
    <citation type="submission" date="2025-08" db="UniProtKB">
        <authorList>
            <consortium name="RefSeq"/>
        </authorList>
    </citation>
    <scope>IDENTIFICATION</scope>
    <source>
        <tissue evidence="13">Gonad</tissue>
    </source>
</reference>
<keyword evidence="12" id="KW-1185">Reference proteome</keyword>
<feature type="region of interest" description="Disordered" evidence="10">
    <location>
        <begin position="32"/>
        <end position="67"/>
    </location>
</feature>
<sequence>MSRRSWLVFKAAVVITAVFLVVIENELIHRPRPPSNRSGGSVQAEQGHPSGVRRVQADNSVREHPDNNSVALMETTKHTKLCVLNTDVVFIYTPACGSDVLQNSLFRFGYRNHLFVTLPRKPGSPFIGQGLASGDIRGEDLLQPPALVSRQSAVNILAHQVRYNRDALSKIVTGNAKYITILRNPLDRFETDFVSSQLEKQFDVAPRAGQAQSALKRYLGAPEFWEKRKMHANPRCTSNCMSQALGIPVRTGMKMSPWSGDKTVMDYIDQLESEFALVLIYEELNPSLVLLKRYMCWSFKDILYDAGLMEPAATQRGKIEEEQKILFRRVNGADYLLYYHFYDVFSARVAAEGEDFQREVKQFKHVLDKVSRYCSSAIRDWKVANQTVVWSSQWDDEFVVTRQMCGELRMKAGEWDKLFRARMENRDVRAAVFVVLLLPVMTVVALYLVLSREETVLQTTAAHRGLTEHVFPLALTKSEEEEGLCILNTDVVFIYTPACGSEVVQSVLFRFGYQKDLFVTLPVIPGSPSIGSGEIRREDFLQPSVNFSRPNQVNILAHRARYNKDAMRAMFPETTQYITIIRHPLQRFETDFFESKMYRYLRQGSSSRATSLKDYLDDPNYWESQKTTSHCTRNCMSAVLGFPLDGAMNMKDTQAAMDVIKQLDSDFALVLIYEYLDQSLVLLKRYMCWKVQDIIYDMRHLFFSKIRNVDFRPRPDSLAVNFRRFNMVDYFLYEHFNRTLWAKIAEEGPEFDEEVECYRNILRKVSQYCHSTVTNKTAIFRKHKWHEKFKVSRDTCSMLVRRTEEWDGFLRRRYYV</sequence>
<keyword evidence="6 11" id="KW-1133">Transmembrane helix</keyword>
<feature type="transmembrane region" description="Helical" evidence="11">
    <location>
        <begin position="6"/>
        <end position="23"/>
    </location>
</feature>
<keyword evidence="9" id="KW-0325">Glycoprotein</keyword>
<comment type="subcellular location">
    <subcellularLocation>
        <location evidence="1">Golgi apparatus membrane</location>
        <topology evidence="1">Single-pass type II membrane protein</topology>
    </subcellularLocation>
</comment>
<feature type="transmembrane region" description="Helical" evidence="11">
    <location>
        <begin position="430"/>
        <end position="450"/>
    </location>
</feature>
<dbReference type="OrthoDB" id="10024799at2759"/>
<evidence type="ECO:0000256" key="7">
    <source>
        <dbReference type="ARBA" id="ARBA00023034"/>
    </source>
</evidence>
<dbReference type="AlphaFoldDB" id="A0A6P4ZV83"/>
<name>A0A6P4ZV83_BRABE</name>
<keyword evidence="5" id="KW-0735">Signal-anchor</keyword>
<dbReference type="PANTHER" id="PTHR14647">
    <property type="entry name" value="GALACTOSE-3-O-SULFOTRANSFERASE"/>
    <property type="match status" value="1"/>
</dbReference>
<proteinExistence type="inferred from homology"/>
<dbReference type="Pfam" id="PF06990">
    <property type="entry name" value="Gal-3-0_sulfotr"/>
    <property type="match status" value="2"/>
</dbReference>
<dbReference type="InterPro" id="IPR027417">
    <property type="entry name" value="P-loop_NTPase"/>
</dbReference>
<accession>A0A6P4ZV83</accession>
<evidence type="ECO:0000256" key="11">
    <source>
        <dbReference type="SAM" id="Phobius"/>
    </source>
</evidence>
<dbReference type="SUPFAM" id="SSF52540">
    <property type="entry name" value="P-loop containing nucleoside triphosphate hydrolases"/>
    <property type="match status" value="1"/>
</dbReference>